<dbReference type="RefSeq" id="WP_124878541.1">
    <property type="nucleotide sequence ID" value="NZ_RQJO01000015.1"/>
</dbReference>
<dbReference type="PANTHER" id="PTHR16509">
    <property type="match status" value="1"/>
</dbReference>
<dbReference type="PANTHER" id="PTHR16509:SF1">
    <property type="entry name" value="MANGANESE-DEPENDENT ADP-RIBOSE_CDP-ALCOHOL DIPHOSPHATASE"/>
    <property type="match status" value="1"/>
</dbReference>
<dbReference type="GO" id="GO:0047734">
    <property type="term" value="F:CDP-glycerol diphosphatase activity"/>
    <property type="evidence" value="ECO:0007669"/>
    <property type="project" value="TreeGrafter"/>
</dbReference>
<comment type="caution">
    <text evidence="3">The sequence shown here is derived from an EMBL/GenBank/DDBJ whole genome shotgun (WGS) entry which is preliminary data.</text>
</comment>
<dbReference type="AlphaFoldDB" id="A0A3P1BCF5"/>
<dbReference type="OrthoDB" id="9791866at2"/>
<dbReference type="GO" id="GO:0047631">
    <property type="term" value="F:ADP-ribose diphosphatase activity"/>
    <property type="evidence" value="ECO:0007669"/>
    <property type="project" value="TreeGrafter"/>
</dbReference>
<evidence type="ECO:0000313" key="4">
    <source>
        <dbReference type="Proteomes" id="UP000271925"/>
    </source>
</evidence>
<organism evidence="3 4">
    <name type="scientific">Larkinella rosea</name>
    <dbReference type="NCBI Taxonomy" id="2025312"/>
    <lineage>
        <taxon>Bacteria</taxon>
        <taxon>Pseudomonadati</taxon>
        <taxon>Bacteroidota</taxon>
        <taxon>Cytophagia</taxon>
        <taxon>Cytophagales</taxon>
        <taxon>Spirosomataceae</taxon>
        <taxon>Larkinella</taxon>
    </lineage>
</organism>
<keyword evidence="4" id="KW-1185">Reference proteome</keyword>
<dbReference type="GO" id="GO:0008663">
    <property type="term" value="F:2',3'-cyclic-nucleotide 2'-phosphodiesterase activity"/>
    <property type="evidence" value="ECO:0007669"/>
    <property type="project" value="TreeGrafter"/>
</dbReference>
<feature type="domain" description="Calcineurin-like phosphoesterase" evidence="2">
    <location>
        <begin position="31"/>
        <end position="249"/>
    </location>
</feature>
<protein>
    <submittedName>
        <fullName evidence="3">Phosphoesterase</fullName>
    </submittedName>
</protein>
<dbReference type="Proteomes" id="UP000271925">
    <property type="component" value="Unassembled WGS sequence"/>
</dbReference>
<dbReference type="SUPFAM" id="SSF56300">
    <property type="entry name" value="Metallo-dependent phosphatases"/>
    <property type="match status" value="1"/>
</dbReference>
<accession>A0A3P1BCF5</accession>
<sequence>MPKPFLWLLLFGLSLTANRAFSQTTSPLFTFGLMTDVQYCDCENAGTRHYRSSLRKLTEAVQTFNQQNVDFVVHLGDFIDHDVSSFDTLNALIKPLKSPLYQVLGNHDFSVKQEEIKKVPDILRLKNRYYTFARKQWRFIVLDGNDLSVYGQVNNSKSHQAATQKLVDLKARNAPNAQVWNGGLGEKQTRWLKKELDLAAKRNEKVLILCHFPLVPEKDQHTLWNDQEIRTLLENYPNVLAYLNGHVHVSSHLTHKGIHYVTFRGMVEQEDNGFAIVEIYPDYVKINGYAAETNRILKKDAGK</sequence>
<dbReference type="InterPro" id="IPR004843">
    <property type="entry name" value="Calcineurin-like_PHP"/>
</dbReference>
<dbReference type="InterPro" id="IPR029052">
    <property type="entry name" value="Metallo-depent_PP-like"/>
</dbReference>
<reference evidence="3 4" key="1">
    <citation type="submission" date="2018-11" db="EMBL/GenBank/DDBJ databases">
        <authorList>
            <person name="Zhou Z."/>
            <person name="Wang G."/>
        </authorList>
    </citation>
    <scope>NUCLEOTIDE SEQUENCE [LARGE SCALE GENOMIC DNA]</scope>
    <source>
        <strain evidence="3 4">KCTC52004</strain>
    </source>
</reference>
<feature type="chain" id="PRO_5018003626" evidence="1">
    <location>
        <begin position="23"/>
        <end position="303"/>
    </location>
</feature>
<evidence type="ECO:0000256" key="1">
    <source>
        <dbReference type="SAM" id="SignalP"/>
    </source>
</evidence>
<name>A0A3P1BCF5_9BACT</name>
<proteinExistence type="predicted"/>
<keyword evidence="1" id="KW-0732">Signal</keyword>
<evidence type="ECO:0000259" key="2">
    <source>
        <dbReference type="Pfam" id="PF00149"/>
    </source>
</evidence>
<dbReference type="GO" id="GO:0030145">
    <property type="term" value="F:manganese ion binding"/>
    <property type="evidence" value="ECO:0007669"/>
    <property type="project" value="TreeGrafter"/>
</dbReference>
<evidence type="ECO:0000313" key="3">
    <source>
        <dbReference type="EMBL" id="RRA98704.1"/>
    </source>
</evidence>
<gene>
    <name evidence="3" type="ORF">EHT25_27285</name>
</gene>
<dbReference type="Pfam" id="PF00149">
    <property type="entry name" value="Metallophos"/>
    <property type="match status" value="1"/>
</dbReference>
<feature type="signal peptide" evidence="1">
    <location>
        <begin position="1"/>
        <end position="22"/>
    </location>
</feature>
<dbReference type="EMBL" id="RQJO01000015">
    <property type="protein sequence ID" value="RRA98704.1"/>
    <property type="molecule type" value="Genomic_DNA"/>
</dbReference>
<dbReference type="Gene3D" id="3.60.21.10">
    <property type="match status" value="1"/>
</dbReference>